<evidence type="ECO:0000313" key="2">
    <source>
        <dbReference type="Proteomes" id="UP000685013"/>
    </source>
</evidence>
<sequence length="101" mass="11026">MKSMVDLMVIKGRPRFSVVWSLLVADLIEAGFEEVDYGWGKAIYGGPTSGGVGLVPRLISFCIPFKNRNGEKGIVVPLCLPAPAMERFVAELDALMNIRSL</sequence>
<proteinExistence type="predicted"/>
<feature type="non-terminal residue" evidence="1">
    <location>
        <position position="1"/>
    </location>
</feature>
<dbReference type="AlphaFoldDB" id="A0AAV6LWE4"/>
<evidence type="ECO:0000313" key="1">
    <source>
        <dbReference type="EMBL" id="KAG6571220.1"/>
    </source>
</evidence>
<name>A0AAV6LWE4_9ROSI</name>
<organism evidence="1 2">
    <name type="scientific">Cucurbita argyrosperma subsp. sororia</name>
    <dbReference type="NCBI Taxonomy" id="37648"/>
    <lineage>
        <taxon>Eukaryota</taxon>
        <taxon>Viridiplantae</taxon>
        <taxon>Streptophyta</taxon>
        <taxon>Embryophyta</taxon>
        <taxon>Tracheophyta</taxon>
        <taxon>Spermatophyta</taxon>
        <taxon>Magnoliopsida</taxon>
        <taxon>eudicotyledons</taxon>
        <taxon>Gunneridae</taxon>
        <taxon>Pentapetalae</taxon>
        <taxon>rosids</taxon>
        <taxon>fabids</taxon>
        <taxon>Cucurbitales</taxon>
        <taxon>Cucurbitaceae</taxon>
        <taxon>Cucurbiteae</taxon>
        <taxon>Cucurbita</taxon>
    </lineage>
</organism>
<reference evidence="1 2" key="1">
    <citation type="journal article" date="2021" name="Hortic Res">
        <title>The domestication of Cucurbita argyrosperma as revealed by the genome of its wild relative.</title>
        <authorList>
            <person name="Barrera-Redondo J."/>
            <person name="Sanchez-de la Vega G."/>
            <person name="Aguirre-Liguori J.A."/>
            <person name="Castellanos-Morales G."/>
            <person name="Gutierrez-Guerrero Y.T."/>
            <person name="Aguirre-Dugua X."/>
            <person name="Aguirre-Planter E."/>
            <person name="Tenaillon M.I."/>
            <person name="Lira-Saade R."/>
            <person name="Eguiarte L.E."/>
        </authorList>
    </citation>
    <scope>NUCLEOTIDE SEQUENCE [LARGE SCALE GENOMIC DNA]</scope>
    <source>
        <strain evidence="1">JBR-2021</strain>
    </source>
</reference>
<protein>
    <submittedName>
        <fullName evidence="1">Benzyl alcohol O-benzoyltransferase</fullName>
    </submittedName>
</protein>
<dbReference type="Proteomes" id="UP000685013">
    <property type="component" value="Chromosome 20"/>
</dbReference>
<keyword evidence="2" id="KW-1185">Reference proteome</keyword>
<accession>A0AAV6LWE4</accession>
<dbReference type="EMBL" id="JAGKQH010000020">
    <property type="protein sequence ID" value="KAG6571220.1"/>
    <property type="molecule type" value="Genomic_DNA"/>
</dbReference>
<comment type="caution">
    <text evidence="1">The sequence shown here is derived from an EMBL/GenBank/DDBJ whole genome shotgun (WGS) entry which is preliminary data.</text>
</comment>
<dbReference type="Pfam" id="PF02458">
    <property type="entry name" value="Transferase"/>
    <property type="match status" value="1"/>
</dbReference>
<gene>
    <name evidence="1" type="primary">HSR201</name>
    <name evidence="1" type="ORF">SDJN03_30135</name>
</gene>